<dbReference type="Proteomes" id="UP000640583">
    <property type="component" value="Unassembled WGS sequence"/>
</dbReference>
<dbReference type="RefSeq" id="WP_228849751.1">
    <property type="nucleotide sequence ID" value="NZ_JADCKQ010000013.1"/>
</dbReference>
<reference evidence="1" key="1">
    <citation type="submission" date="2020-10" db="EMBL/GenBank/DDBJ databases">
        <title>Paenihalocynthiibacter styelae gen. nov., sp. nov., isolated from stalked sea squirt Styela clava.</title>
        <authorList>
            <person name="Kim Y.-O."/>
            <person name="Yoon J.-H."/>
        </authorList>
    </citation>
    <scope>NUCLEOTIDE SEQUENCE</scope>
    <source>
        <strain evidence="1">MYP1-1</strain>
    </source>
</reference>
<dbReference type="EMBL" id="JADCKQ010000013">
    <property type="protein sequence ID" value="MBI1495029.1"/>
    <property type="molecule type" value="Genomic_DNA"/>
</dbReference>
<organism evidence="1 2">
    <name type="scientific">Halocynthiibacter styelae</name>
    <dbReference type="NCBI Taxonomy" id="2761955"/>
    <lineage>
        <taxon>Bacteria</taxon>
        <taxon>Pseudomonadati</taxon>
        <taxon>Pseudomonadota</taxon>
        <taxon>Alphaproteobacteria</taxon>
        <taxon>Rhodobacterales</taxon>
        <taxon>Paracoccaceae</taxon>
        <taxon>Halocynthiibacter</taxon>
    </lineage>
</organism>
<dbReference type="AlphaFoldDB" id="A0A8J7IEP3"/>
<sequence>MPQQEPVRDLVDFFDHWQSERNRIVRLIEKPVITPNEKKTLELMLFVLDRVGPDDLKSEPN</sequence>
<evidence type="ECO:0000313" key="1">
    <source>
        <dbReference type="EMBL" id="MBI1495029.1"/>
    </source>
</evidence>
<keyword evidence="2" id="KW-1185">Reference proteome</keyword>
<evidence type="ECO:0000313" key="2">
    <source>
        <dbReference type="Proteomes" id="UP000640583"/>
    </source>
</evidence>
<comment type="caution">
    <text evidence="1">The sequence shown here is derived from an EMBL/GenBank/DDBJ whole genome shotgun (WGS) entry which is preliminary data.</text>
</comment>
<name>A0A8J7IEP3_9RHOB</name>
<proteinExistence type="predicted"/>
<accession>A0A8J7IEP3</accession>
<gene>
    <name evidence="1" type="ORF">H1D41_15400</name>
</gene>
<protein>
    <submittedName>
        <fullName evidence="1">Uncharacterized protein</fullName>
    </submittedName>
</protein>